<gene>
    <name evidence="1" type="ORF">BAU06_03370</name>
    <name evidence="2" type="ORF">BAU08_03335</name>
</gene>
<proteinExistence type="predicted"/>
<name>A0A193FE58_9BORD</name>
<dbReference type="Proteomes" id="UP000091897">
    <property type="component" value="Chromosome"/>
</dbReference>
<keyword evidence="3" id="KW-1185">Reference proteome</keyword>
<dbReference type="EMBL" id="CP016170">
    <property type="protein sequence ID" value="ANN65466.1"/>
    <property type="molecule type" value="Genomic_DNA"/>
</dbReference>
<reference evidence="3 4" key="1">
    <citation type="submission" date="2016-06" db="EMBL/GenBank/DDBJ databases">
        <title>Complete genome sequences of Bordetella bronchialis and Bordetella flabilis.</title>
        <authorList>
            <person name="LiPuma J.J."/>
            <person name="Spilker T."/>
        </authorList>
    </citation>
    <scope>NUCLEOTIDE SEQUENCE [LARGE SCALE GENOMIC DNA]</scope>
    <source>
        <strain evidence="2 4">AU17976</strain>
        <strain evidence="1 3">AU3182</strain>
    </source>
</reference>
<dbReference type="AlphaFoldDB" id="A0A193FE58"/>
<dbReference type="Proteomes" id="UP000092213">
    <property type="component" value="Chromosome"/>
</dbReference>
<accession>A0A193FE58</accession>
<organism evidence="2 4">
    <name type="scientific">Bordetella bronchialis</name>
    <dbReference type="NCBI Taxonomy" id="463025"/>
    <lineage>
        <taxon>Bacteria</taxon>
        <taxon>Pseudomonadati</taxon>
        <taxon>Pseudomonadota</taxon>
        <taxon>Betaproteobacteria</taxon>
        <taxon>Burkholderiales</taxon>
        <taxon>Alcaligenaceae</taxon>
        <taxon>Bordetella</taxon>
    </lineage>
</organism>
<dbReference type="OrthoDB" id="5196179at2"/>
<evidence type="ECO:0000313" key="2">
    <source>
        <dbReference type="EMBL" id="ANN70496.1"/>
    </source>
</evidence>
<evidence type="ECO:0000313" key="1">
    <source>
        <dbReference type="EMBL" id="ANN65466.1"/>
    </source>
</evidence>
<evidence type="ECO:0000313" key="3">
    <source>
        <dbReference type="Proteomes" id="UP000091897"/>
    </source>
</evidence>
<sequence length="440" mass="48544">MQIRDITNEHALLKSYKAVFVDSQKVELLKLYHQNKRRFPVFGARVFVPATAPPAATPAGLIDYRMRENLDDASPGRLFILERIDNPTEKNRTRLFWAWVSPALVAAMAGHTAGDLSIKAHVLFHPFGNIHEYPAYWQGGIDPLAVPNFLELGARYLCKEKQTVTQHFCAVRPGGSKPGADGFADKKCPWAMMVVVPVSSSLSFASLGDPAELQDALEQIARRCHEGVTGKVPAASPVKLARVAVSGYSRSGAVLQALLSHAGRGSAFMDKLLREVYAFDVMLDEKGGKDKAAVSKREGYDTFWKRLKTWQGDDSDKRIRLYSAEPDTVDGIYGELKERLKRHGGGYHRPGVAFSGFNGKPMPDGKQTHAGLMDGYEIYSTDNSRSLVVLPSHNALVYLSTEKLVNPRGFALGGDYEPGLEGHSWFVSRLQSHALFHSGF</sequence>
<dbReference type="RefSeq" id="WP_066344310.1">
    <property type="nucleotide sequence ID" value="NZ_CBCSFJ010000015.1"/>
</dbReference>
<protein>
    <submittedName>
        <fullName evidence="2">Uncharacterized protein</fullName>
    </submittedName>
</protein>
<dbReference type="EMBL" id="CP016171">
    <property type="protein sequence ID" value="ANN70496.1"/>
    <property type="molecule type" value="Genomic_DNA"/>
</dbReference>
<dbReference type="KEGG" id="bbro:BAU06_03370"/>
<evidence type="ECO:0000313" key="4">
    <source>
        <dbReference type="Proteomes" id="UP000092213"/>
    </source>
</evidence>